<dbReference type="PROSITE" id="PS50878">
    <property type="entry name" value="RT_POL"/>
    <property type="match status" value="1"/>
</dbReference>
<keyword evidence="5" id="KW-1185">Reference proteome</keyword>
<dbReference type="InterPro" id="IPR000477">
    <property type="entry name" value="RT_dom"/>
</dbReference>
<feature type="region of interest" description="Disordered" evidence="1">
    <location>
        <begin position="87"/>
        <end position="106"/>
    </location>
</feature>
<keyword evidence="4" id="KW-0548">Nucleotidyltransferase</keyword>
<name>A0A8J2EB59_COTCN</name>
<dbReference type="GO" id="GO:0003964">
    <property type="term" value="F:RNA-directed DNA polymerase activity"/>
    <property type="evidence" value="ECO:0007669"/>
    <property type="project" value="UniProtKB-KW"/>
</dbReference>
<evidence type="ECO:0000313" key="4">
    <source>
        <dbReference type="EMBL" id="CAG5073426.1"/>
    </source>
</evidence>
<keyword evidence="4" id="KW-0808">Transferase</keyword>
<keyword evidence="2" id="KW-1133">Transmembrane helix</keyword>
<keyword evidence="2" id="KW-0472">Membrane</keyword>
<protein>
    <submittedName>
        <fullName evidence="4">Similar to X-element\ORF2: Probable RNA-directed DNA polymerase from transposon X-element (Drosophila melanogaster)</fullName>
    </submittedName>
</protein>
<feature type="domain" description="Reverse transcriptase" evidence="3">
    <location>
        <begin position="266"/>
        <end position="518"/>
    </location>
</feature>
<gene>
    <name evidence="4" type="ORF">HICCMSTLAB_LOCUS369</name>
</gene>
<feature type="transmembrane region" description="Helical" evidence="2">
    <location>
        <begin position="512"/>
        <end position="533"/>
    </location>
</feature>
<keyword evidence="4" id="KW-0695">RNA-directed DNA polymerase</keyword>
<evidence type="ECO:0000256" key="2">
    <source>
        <dbReference type="SAM" id="Phobius"/>
    </source>
</evidence>
<feature type="compositionally biased region" description="Basic and acidic residues" evidence="1">
    <location>
        <begin position="96"/>
        <end position="106"/>
    </location>
</feature>
<dbReference type="OrthoDB" id="7697944at2759"/>
<dbReference type="AlphaFoldDB" id="A0A8J2EB59"/>
<evidence type="ECO:0000259" key="3">
    <source>
        <dbReference type="PROSITE" id="PS50878"/>
    </source>
</evidence>
<comment type="caution">
    <text evidence="4">The sequence shown here is derived from an EMBL/GenBank/DDBJ whole genome shotgun (WGS) entry which is preliminary data.</text>
</comment>
<dbReference type="Pfam" id="PF00078">
    <property type="entry name" value="RVT_1"/>
    <property type="match status" value="1"/>
</dbReference>
<dbReference type="PANTHER" id="PTHR19446">
    <property type="entry name" value="REVERSE TRANSCRIPTASES"/>
    <property type="match status" value="1"/>
</dbReference>
<dbReference type="EMBL" id="CAJNRD030001114">
    <property type="protein sequence ID" value="CAG5073426.1"/>
    <property type="molecule type" value="Genomic_DNA"/>
</dbReference>
<keyword evidence="2" id="KW-0812">Transmembrane</keyword>
<evidence type="ECO:0000313" key="5">
    <source>
        <dbReference type="Proteomes" id="UP000786811"/>
    </source>
</evidence>
<proteinExistence type="predicted"/>
<dbReference type="Proteomes" id="UP000786811">
    <property type="component" value="Unassembled WGS sequence"/>
</dbReference>
<evidence type="ECO:0000256" key="1">
    <source>
        <dbReference type="SAM" id="MobiDB-lite"/>
    </source>
</evidence>
<sequence length="556" mass="63859">MWVEDMVTNSDHLPVTIRLHTGPVGNLVQAEQNSMQPSPLRWNENHADRFRHYITWSSLIKIDINSASVDDFNKQLTVAITEAAREAQMSRASRKNPPEGRSKPWFDKSCKDQKAMLKNILRQCKLSNNSYPIWAIYRQSKKDYYSYLRLKKQEYINVIQAKFAKTRNTKDFWDTMKLVRRSSRSQNSIALVEWENFFHKAYPPRITSNPTWHSDLNQQFDVEITLEESLKKCKSNKAAGMDNISNEFLKNLPGNWQLFILAFFNKILVTETLPLDWTKNITTMLFKKGDPTDPENYRSIALINNITKVFTQIYSRIKKGAETEKIIPEEQSGFQPGKPCADNVFTLLALLQMKLRFGKPVYTLFIDFRRAFDSVPHDKLWTKLMNLGLSSKLINILKILYDNAQMKVRVNGQLSEQANVTLGVLQGEVLSPILFILYLSDITGNSSPPKQPAAFPQARETTIPLIFMADLQVFRALAYWSGSGRLRPILLFSILFTPTSVVLSSPTGFLRLWTGLCFLYCVCPIPHLILGSWNSDMEKPQRRTHTSTIRAGISSR</sequence>
<reference evidence="4" key="1">
    <citation type="submission" date="2021-04" db="EMBL/GenBank/DDBJ databases">
        <authorList>
            <person name="Chebbi M.A.C M."/>
        </authorList>
    </citation>
    <scope>NUCLEOTIDE SEQUENCE</scope>
</reference>
<dbReference type="CDD" id="cd01650">
    <property type="entry name" value="RT_nLTR_like"/>
    <property type="match status" value="1"/>
</dbReference>
<accession>A0A8J2EB59</accession>
<organism evidence="4 5">
    <name type="scientific">Cotesia congregata</name>
    <name type="common">Parasitoid wasp</name>
    <name type="synonym">Apanteles congregatus</name>
    <dbReference type="NCBI Taxonomy" id="51543"/>
    <lineage>
        <taxon>Eukaryota</taxon>
        <taxon>Metazoa</taxon>
        <taxon>Ecdysozoa</taxon>
        <taxon>Arthropoda</taxon>
        <taxon>Hexapoda</taxon>
        <taxon>Insecta</taxon>
        <taxon>Pterygota</taxon>
        <taxon>Neoptera</taxon>
        <taxon>Endopterygota</taxon>
        <taxon>Hymenoptera</taxon>
        <taxon>Apocrita</taxon>
        <taxon>Ichneumonoidea</taxon>
        <taxon>Braconidae</taxon>
        <taxon>Microgastrinae</taxon>
        <taxon>Cotesia</taxon>
    </lineage>
</organism>